<dbReference type="SMART" id="SM00490">
    <property type="entry name" value="HELICc"/>
    <property type="match status" value="1"/>
</dbReference>
<dbReference type="PROSITE" id="PS51194">
    <property type="entry name" value="HELICASE_CTER"/>
    <property type="match status" value="1"/>
</dbReference>
<evidence type="ECO:0000256" key="5">
    <source>
        <dbReference type="ARBA" id="ARBA00022884"/>
    </source>
</evidence>
<keyword evidence="12" id="KW-1185">Reference proteome</keyword>
<dbReference type="PANTHER" id="PTHR24031">
    <property type="entry name" value="RNA HELICASE"/>
    <property type="match status" value="1"/>
</dbReference>
<protein>
    <recommendedName>
        <fullName evidence="7">ATP-dependent RNA helicase</fullName>
        <ecNumber evidence="7">3.6.4.13</ecNumber>
    </recommendedName>
</protein>
<dbReference type="Pfam" id="PF00271">
    <property type="entry name" value="Helicase_C"/>
    <property type="match status" value="1"/>
</dbReference>
<keyword evidence="2 6" id="KW-0378">Hydrolase</keyword>
<feature type="compositionally biased region" description="Basic and acidic residues" evidence="8">
    <location>
        <begin position="513"/>
        <end position="542"/>
    </location>
</feature>
<evidence type="ECO:0000256" key="7">
    <source>
        <dbReference type="RuleBase" id="RU365068"/>
    </source>
</evidence>
<dbReference type="EC" id="3.6.4.13" evidence="7"/>
<dbReference type="CDD" id="cd18787">
    <property type="entry name" value="SF2_C_DEAD"/>
    <property type="match status" value="1"/>
</dbReference>
<dbReference type="InterPro" id="IPR000629">
    <property type="entry name" value="RNA-helicase_DEAD-box_CS"/>
</dbReference>
<dbReference type="Pfam" id="PF13959">
    <property type="entry name" value="CTE_SPB4"/>
    <property type="match status" value="1"/>
</dbReference>
<dbReference type="GO" id="GO:0003724">
    <property type="term" value="F:RNA helicase activity"/>
    <property type="evidence" value="ECO:0007669"/>
    <property type="project" value="UniProtKB-EC"/>
</dbReference>
<evidence type="ECO:0000256" key="1">
    <source>
        <dbReference type="ARBA" id="ARBA00022741"/>
    </source>
</evidence>
<dbReference type="InterPro" id="IPR027417">
    <property type="entry name" value="P-loop_NTPase"/>
</dbReference>
<reference evidence="11" key="1">
    <citation type="submission" date="2020-01" db="EMBL/GenBank/DDBJ databases">
        <title>Genome sequence of Kobresia littledalei, the first chromosome-level genome in the family Cyperaceae.</title>
        <authorList>
            <person name="Qu G."/>
        </authorList>
    </citation>
    <scope>NUCLEOTIDE SEQUENCE</scope>
    <source>
        <strain evidence="11">C.B.Clarke</strain>
        <tissue evidence="11">Leaf</tissue>
    </source>
</reference>
<dbReference type="GO" id="GO:0005524">
    <property type="term" value="F:ATP binding"/>
    <property type="evidence" value="ECO:0007669"/>
    <property type="project" value="UniProtKB-UniRule"/>
</dbReference>
<evidence type="ECO:0000256" key="6">
    <source>
        <dbReference type="RuleBase" id="RU000492"/>
    </source>
</evidence>
<organism evidence="11 12">
    <name type="scientific">Carex littledalei</name>
    <dbReference type="NCBI Taxonomy" id="544730"/>
    <lineage>
        <taxon>Eukaryota</taxon>
        <taxon>Viridiplantae</taxon>
        <taxon>Streptophyta</taxon>
        <taxon>Embryophyta</taxon>
        <taxon>Tracheophyta</taxon>
        <taxon>Spermatophyta</taxon>
        <taxon>Magnoliopsida</taxon>
        <taxon>Liliopsida</taxon>
        <taxon>Poales</taxon>
        <taxon>Cyperaceae</taxon>
        <taxon>Cyperoideae</taxon>
        <taxon>Cariceae</taxon>
        <taxon>Carex</taxon>
        <taxon>Carex subgen. Euthyceras</taxon>
    </lineage>
</organism>
<dbReference type="PROSITE" id="PS00039">
    <property type="entry name" value="DEAD_ATP_HELICASE"/>
    <property type="match status" value="1"/>
</dbReference>
<feature type="compositionally biased region" description="Basic residues" evidence="8">
    <location>
        <begin position="636"/>
        <end position="645"/>
    </location>
</feature>
<feature type="compositionally biased region" description="Acidic residues" evidence="8">
    <location>
        <begin position="597"/>
        <end position="609"/>
    </location>
</feature>
<dbReference type="Pfam" id="PF00270">
    <property type="entry name" value="DEAD"/>
    <property type="match status" value="1"/>
</dbReference>
<dbReference type="InterPro" id="IPR011545">
    <property type="entry name" value="DEAD/DEAH_box_helicase_dom"/>
</dbReference>
<keyword evidence="5 7" id="KW-0694">RNA-binding</keyword>
<evidence type="ECO:0000256" key="3">
    <source>
        <dbReference type="ARBA" id="ARBA00022806"/>
    </source>
</evidence>
<dbReference type="PROSITE" id="PS51192">
    <property type="entry name" value="HELICASE_ATP_BIND_1"/>
    <property type="match status" value="1"/>
</dbReference>
<feature type="region of interest" description="Disordered" evidence="8">
    <location>
        <begin position="513"/>
        <end position="565"/>
    </location>
</feature>
<gene>
    <name evidence="11" type="ORF">FCM35_KLT01297</name>
</gene>
<evidence type="ECO:0000313" key="12">
    <source>
        <dbReference type="Proteomes" id="UP000623129"/>
    </source>
</evidence>
<dbReference type="OrthoDB" id="7396459at2759"/>
<feature type="region of interest" description="Disordered" evidence="8">
    <location>
        <begin position="1"/>
        <end position="20"/>
    </location>
</feature>
<feature type="region of interest" description="Disordered" evidence="8">
    <location>
        <begin position="593"/>
        <end position="645"/>
    </location>
</feature>
<dbReference type="InterPro" id="IPR001650">
    <property type="entry name" value="Helicase_C-like"/>
</dbReference>
<dbReference type="CDD" id="cd17960">
    <property type="entry name" value="DEADc_DDX55"/>
    <property type="match status" value="1"/>
</dbReference>
<keyword evidence="4 6" id="KW-0067">ATP-binding</keyword>
<dbReference type="EMBL" id="SWLB01000010">
    <property type="protein sequence ID" value="KAF3333606.1"/>
    <property type="molecule type" value="Genomic_DNA"/>
</dbReference>
<comment type="similarity">
    <text evidence="6">Belongs to the DEAD box helicase family.</text>
</comment>
<dbReference type="GO" id="GO:0016787">
    <property type="term" value="F:hydrolase activity"/>
    <property type="evidence" value="ECO:0007669"/>
    <property type="project" value="UniProtKB-KW"/>
</dbReference>
<feature type="compositionally biased region" description="Basic residues" evidence="8">
    <location>
        <begin position="548"/>
        <end position="559"/>
    </location>
</feature>
<dbReference type="InterPro" id="IPR025313">
    <property type="entry name" value="SPB4-like_CTE"/>
</dbReference>
<dbReference type="AlphaFoldDB" id="A0A833RCI7"/>
<dbReference type="SMART" id="SM01178">
    <property type="entry name" value="DUF4217"/>
    <property type="match status" value="1"/>
</dbReference>
<sequence length="645" mass="72296">MADMVDPPTGTLTSTSFSDLTPPLSDPVLEVLEEGGFVRCTPVQEATIPLLLGHKDVAVDAATGSGKTLAFLIPCVEIVMRSCAVSPPKKHQVLGMIISPTRELSSQIYHVAEPFFKKVPKTNSMLLVGGVDIQSELQKIEEEGVNILVGTPGKLYDIMDRLDILDFRDLEILILDEADRLLEMGFQKQVTSILARIPKQRRTGLFSATQTEAVVELSRAGLRNPVRVEVKTEVKRKGDLGNSDQSAPSRTPLGLHIEYMICESSNKSSQLVAFLSQYLSKKIIIYFMTCACVDYWGVVLPQIKALKGSTIIPLHGKMKQVNREKALASFSSLASGILLCTDVAARGLDIPGVDWIVQYDPPQDPNVFIHRAGRTARIGRQGSAVVFLLPKEEAYVEFLKLRRVPLEERQPYLDANDVVPQIRRAAKEDRDVMEKGAKAFVSFVRAYKEHHCSYIFRWKKLEVGKLAMGYGLLQIPLMKEVKHYSLSTNGFCRIDDLDLTLIKYKDKAREKQKQKALKKKETEAETSHDTKPEKTKKDRDGNDANAPTRKKTGRQRKAIQSKEDYEELEQEYRLLKKLKKGAIDEEEYERAMGFGGEMEEDGGQSDDDNISGKIVKGKKNKKVKKNLKQRGGSWKSHSKSAMTRK</sequence>
<comment type="function">
    <text evidence="7">RNA helicase.</text>
</comment>
<comment type="catalytic activity">
    <reaction evidence="7">
        <text>ATP + H2O = ADP + phosphate + H(+)</text>
        <dbReference type="Rhea" id="RHEA:13065"/>
        <dbReference type="ChEBI" id="CHEBI:15377"/>
        <dbReference type="ChEBI" id="CHEBI:15378"/>
        <dbReference type="ChEBI" id="CHEBI:30616"/>
        <dbReference type="ChEBI" id="CHEBI:43474"/>
        <dbReference type="ChEBI" id="CHEBI:456216"/>
        <dbReference type="EC" id="3.6.4.13"/>
    </reaction>
</comment>
<name>A0A833RCI7_9POAL</name>
<dbReference type="SUPFAM" id="SSF52540">
    <property type="entry name" value="P-loop containing nucleoside triphosphate hydrolases"/>
    <property type="match status" value="1"/>
</dbReference>
<dbReference type="Gene3D" id="3.40.50.300">
    <property type="entry name" value="P-loop containing nucleotide triphosphate hydrolases"/>
    <property type="match status" value="2"/>
</dbReference>
<comment type="domain">
    <text evidence="7">The Q motif is unique to and characteristic of the DEAD box family of RNA helicases and controls ATP binding and hydrolysis.</text>
</comment>
<proteinExistence type="inferred from homology"/>
<evidence type="ECO:0000259" key="9">
    <source>
        <dbReference type="PROSITE" id="PS51192"/>
    </source>
</evidence>
<evidence type="ECO:0000259" key="10">
    <source>
        <dbReference type="PROSITE" id="PS51194"/>
    </source>
</evidence>
<feature type="compositionally biased region" description="Polar residues" evidence="8">
    <location>
        <begin position="10"/>
        <end position="19"/>
    </location>
</feature>
<keyword evidence="3 6" id="KW-0347">Helicase</keyword>
<evidence type="ECO:0000313" key="11">
    <source>
        <dbReference type="EMBL" id="KAF3333606.1"/>
    </source>
</evidence>
<evidence type="ECO:0000256" key="2">
    <source>
        <dbReference type="ARBA" id="ARBA00022801"/>
    </source>
</evidence>
<keyword evidence="1 6" id="KW-0547">Nucleotide-binding</keyword>
<evidence type="ECO:0000256" key="8">
    <source>
        <dbReference type="SAM" id="MobiDB-lite"/>
    </source>
</evidence>
<feature type="domain" description="Helicase C-terminal" evidence="10">
    <location>
        <begin position="270"/>
        <end position="426"/>
    </location>
</feature>
<dbReference type="InterPro" id="IPR014001">
    <property type="entry name" value="Helicase_ATP-bd"/>
</dbReference>
<accession>A0A833RCI7</accession>
<dbReference type="Proteomes" id="UP000623129">
    <property type="component" value="Unassembled WGS sequence"/>
</dbReference>
<feature type="compositionally biased region" description="Basic residues" evidence="8">
    <location>
        <begin position="615"/>
        <end position="628"/>
    </location>
</feature>
<comment type="caution">
    <text evidence="11">The sequence shown here is derived from an EMBL/GenBank/DDBJ whole genome shotgun (WGS) entry which is preliminary data.</text>
</comment>
<dbReference type="GO" id="GO:0003723">
    <property type="term" value="F:RNA binding"/>
    <property type="evidence" value="ECO:0007669"/>
    <property type="project" value="UniProtKB-UniRule"/>
</dbReference>
<dbReference type="SMART" id="SM00487">
    <property type="entry name" value="DEXDc"/>
    <property type="match status" value="1"/>
</dbReference>
<feature type="domain" description="Helicase ATP-binding" evidence="9">
    <location>
        <begin position="48"/>
        <end position="228"/>
    </location>
</feature>
<evidence type="ECO:0000256" key="4">
    <source>
        <dbReference type="ARBA" id="ARBA00022840"/>
    </source>
</evidence>